<dbReference type="AlphaFoldDB" id="A0AAV5JV15"/>
<gene>
    <name evidence="1" type="ORF">SLEP1_g25066</name>
</gene>
<proteinExistence type="predicted"/>
<keyword evidence="2" id="KW-1185">Reference proteome</keyword>
<evidence type="ECO:0000313" key="1">
    <source>
        <dbReference type="EMBL" id="GKV14155.1"/>
    </source>
</evidence>
<name>A0AAV5JV15_9ROSI</name>
<protein>
    <submittedName>
        <fullName evidence="1">Uncharacterized protein</fullName>
    </submittedName>
</protein>
<sequence length="55" mass="6016">MFATARGEMPNDICAGCWKMTSLLEVLVVSEQAYICMPMKAFSHGEMIGKADSKS</sequence>
<dbReference type="Proteomes" id="UP001054252">
    <property type="component" value="Unassembled WGS sequence"/>
</dbReference>
<comment type="caution">
    <text evidence="1">The sequence shown here is derived from an EMBL/GenBank/DDBJ whole genome shotgun (WGS) entry which is preliminary data.</text>
</comment>
<organism evidence="1 2">
    <name type="scientific">Rubroshorea leprosula</name>
    <dbReference type="NCBI Taxonomy" id="152421"/>
    <lineage>
        <taxon>Eukaryota</taxon>
        <taxon>Viridiplantae</taxon>
        <taxon>Streptophyta</taxon>
        <taxon>Embryophyta</taxon>
        <taxon>Tracheophyta</taxon>
        <taxon>Spermatophyta</taxon>
        <taxon>Magnoliopsida</taxon>
        <taxon>eudicotyledons</taxon>
        <taxon>Gunneridae</taxon>
        <taxon>Pentapetalae</taxon>
        <taxon>rosids</taxon>
        <taxon>malvids</taxon>
        <taxon>Malvales</taxon>
        <taxon>Dipterocarpaceae</taxon>
        <taxon>Rubroshorea</taxon>
    </lineage>
</organism>
<accession>A0AAV5JV15</accession>
<evidence type="ECO:0000313" key="2">
    <source>
        <dbReference type="Proteomes" id="UP001054252"/>
    </source>
</evidence>
<dbReference type="EMBL" id="BPVZ01000040">
    <property type="protein sequence ID" value="GKV14155.1"/>
    <property type="molecule type" value="Genomic_DNA"/>
</dbReference>
<reference evidence="1 2" key="1">
    <citation type="journal article" date="2021" name="Commun. Biol.">
        <title>The genome of Shorea leprosula (Dipterocarpaceae) highlights the ecological relevance of drought in aseasonal tropical rainforests.</title>
        <authorList>
            <person name="Ng K.K.S."/>
            <person name="Kobayashi M.J."/>
            <person name="Fawcett J.A."/>
            <person name="Hatakeyama M."/>
            <person name="Paape T."/>
            <person name="Ng C.H."/>
            <person name="Ang C.C."/>
            <person name="Tnah L.H."/>
            <person name="Lee C.T."/>
            <person name="Nishiyama T."/>
            <person name="Sese J."/>
            <person name="O'Brien M.J."/>
            <person name="Copetti D."/>
            <person name="Mohd Noor M.I."/>
            <person name="Ong R.C."/>
            <person name="Putra M."/>
            <person name="Sireger I.Z."/>
            <person name="Indrioko S."/>
            <person name="Kosugi Y."/>
            <person name="Izuno A."/>
            <person name="Isagi Y."/>
            <person name="Lee S.L."/>
            <person name="Shimizu K.K."/>
        </authorList>
    </citation>
    <scope>NUCLEOTIDE SEQUENCE [LARGE SCALE GENOMIC DNA]</scope>
    <source>
        <strain evidence="1">214</strain>
    </source>
</reference>